<evidence type="ECO:0000313" key="1">
    <source>
        <dbReference type="EMBL" id="KAF2470575.1"/>
    </source>
</evidence>
<organism evidence="1 2">
    <name type="scientific">Lindgomyces ingoldianus</name>
    <dbReference type="NCBI Taxonomy" id="673940"/>
    <lineage>
        <taxon>Eukaryota</taxon>
        <taxon>Fungi</taxon>
        <taxon>Dikarya</taxon>
        <taxon>Ascomycota</taxon>
        <taxon>Pezizomycotina</taxon>
        <taxon>Dothideomycetes</taxon>
        <taxon>Pleosporomycetidae</taxon>
        <taxon>Pleosporales</taxon>
        <taxon>Lindgomycetaceae</taxon>
        <taxon>Lindgomyces</taxon>
    </lineage>
</organism>
<dbReference type="EMBL" id="MU003507">
    <property type="protein sequence ID" value="KAF2470575.1"/>
    <property type="molecule type" value="Genomic_DNA"/>
</dbReference>
<name>A0ACB6QVN6_9PLEO</name>
<reference evidence="1" key="1">
    <citation type="journal article" date="2020" name="Stud. Mycol.">
        <title>101 Dothideomycetes genomes: a test case for predicting lifestyles and emergence of pathogens.</title>
        <authorList>
            <person name="Haridas S."/>
            <person name="Albert R."/>
            <person name="Binder M."/>
            <person name="Bloem J."/>
            <person name="Labutti K."/>
            <person name="Salamov A."/>
            <person name="Andreopoulos B."/>
            <person name="Baker S."/>
            <person name="Barry K."/>
            <person name="Bills G."/>
            <person name="Bluhm B."/>
            <person name="Cannon C."/>
            <person name="Castanera R."/>
            <person name="Culley D."/>
            <person name="Daum C."/>
            <person name="Ezra D."/>
            <person name="Gonzalez J."/>
            <person name="Henrissat B."/>
            <person name="Kuo A."/>
            <person name="Liang C."/>
            <person name="Lipzen A."/>
            <person name="Lutzoni F."/>
            <person name="Magnuson J."/>
            <person name="Mondo S."/>
            <person name="Nolan M."/>
            <person name="Ohm R."/>
            <person name="Pangilinan J."/>
            <person name="Park H.-J."/>
            <person name="Ramirez L."/>
            <person name="Alfaro M."/>
            <person name="Sun H."/>
            <person name="Tritt A."/>
            <person name="Yoshinaga Y."/>
            <person name="Zwiers L.-H."/>
            <person name="Turgeon B."/>
            <person name="Goodwin S."/>
            <person name="Spatafora J."/>
            <person name="Crous P."/>
            <person name="Grigoriev I."/>
        </authorList>
    </citation>
    <scope>NUCLEOTIDE SEQUENCE</scope>
    <source>
        <strain evidence="1">ATCC 200398</strain>
    </source>
</reference>
<accession>A0ACB6QVN6</accession>
<keyword evidence="2" id="KW-1185">Reference proteome</keyword>
<protein>
    <submittedName>
        <fullName evidence="1">Uncharacterized protein</fullName>
    </submittedName>
</protein>
<evidence type="ECO:0000313" key="2">
    <source>
        <dbReference type="Proteomes" id="UP000799755"/>
    </source>
</evidence>
<proteinExistence type="predicted"/>
<sequence length="730" mass="82103">MVACLSGLDEWLAAAKLHGDTTFEEPNVPHSCRAQKSNSSQIYLVLLVWDPSQDKANQRCCCWARRAVSASVSVRQGILFFPQVTRRFSSEVEESSEKQTPRNHLIKIEWLPVVSPLPLPLLPFPFLFLLLVSRAPKRGGESREFLRESSPSWYLLSDNSPKSPFFLFVLNYHLAPHDAFAALSTAFPDENDLSSTECLAHWLACKNTSSNYTRLYVLLYSHLALFCLLLFPPDACGPLFSNMLIRLSSCSSKRMYRGISPLRSASRTTVPDFDGIRFSPANSTRHLDITYHSPQTSYEDISVPGTLATSYNVVSVLSSLSVLISSLVSGKDHSPSSNDPGGKTRGQVIRYSEKAFYRGSQRFQSLILTAPPHLPENMNRIEYDVNLYAKLRMSSSTSGELQVRIFLTITTSIESPMSFPLSSSTRRKLACRGQSLHVDGRIAAIAEKLRTEANIVEPKLALIHEGVNELKMANKALEEKNIKLEIDVAGKTTLIIQLEDALHKIKIRAREAEKGKYLTKKKVAELASWVQEANLEKFRLEEEFEKALAQERAGSQKIEHGLEARFDYVDWERAENANRFPDVGEQDQKDEGVSGISYQSSWVAESLVRPYDSMTHSNWHNNFRFASGTYSLGLHLNRPNNKTNHFHSLSGSPPKILAHQTERNRIFSPLTLPYFVRHKNHPRYCLKTKSKVVPMHTNPLSPLSYHDPHSFHSLTAQTAALNSTSTTSPP</sequence>
<comment type="caution">
    <text evidence="1">The sequence shown here is derived from an EMBL/GenBank/DDBJ whole genome shotgun (WGS) entry which is preliminary data.</text>
</comment>
<dbReference type="Proteomes" id="UP000799755">
    <property type="component" value="Unassembled WGS sequence"/>
</dbReference>
<gene>
    <name evidence="1" type="ORF">BDR25DRAFT_355067</name>
</gene>